<feature type="region of interest" description="Disordered" evidence="1">
    <location>
        <begin position="243"/>
        <end position="312"/>
    </location>
</feature>
<feature type="compositionally biased region" description="Polar residues" evidence="1">
    <location>
        <begin position="268"/>
        <end position="291"/>
    </location>
</feature>
<dbReference type="RefSeq" id="WP_161931651.1">
    <property type="nucleotide sequence ID" value="NZ_CP047901.1"/>
</dbReference>
<evidence type="ECO:0000313" key="3">
    <source>
        <dbReference type="Proteomes" id="UP000463983"/>
    </source>
</evidence>
<dbReference type="InterPro" id="IPR038763">
    <property type="entry name" value="DHH_sf"/>
</dbReference>
<dbReference type="Gene3D" id="3.90.1640.10">
    <property type="entry name" value="inorganic pyrophosphatase (n-terminal core)"/>
    <property type="match status" value="2"/>
</dbReference>
<evidence type="ECO:0000313" key="2">
    <source>
        <dbReference type="EMBL" id="QHO63265.1"/>
    </source>
</evidence>
<gene>
    <name evidence="2" type="ORF">MICH65_0284</name>
</gene>
<dbReference type="PANTHER" id="PTHR47618">
    <property type="entry name" value="BIFUNCTIONAL OLIGORIBONUCLEASE AND PAP PHOSPHATASE NRNA"/>
    <property type="match status" value="1"/>
</dbReference>
<evidence type="ECO:0000256" key="1">
    <source>
        <dbReference type="SAM" id="MobiDB-lite"/>
    </source>
</evidence>
<feature type="compositionally biased region" description="Pro residues" evidence="1">
    <location>
        <begin position="254"/>
        <end position="267"/>
    </location>
</feature>
<name>A0A857N4V0_9BACT</name>
<protein>
    <submittedName>
        <fullName evidence="2">Uncharacterized protein</fullName>
    </submittedName>
</protein>
<proteinExistence type="predicted"/>
<feature type="compositionally biased region" description="Polar residues" evidence="1">
    <location>
        <begin position="243"/>
        <end position="253"/>
    </location>
</feature>
<dbReference type="KEGG" id="caqa:MICH65_0284"/>
<dbReference type="AlphaFoldDB" id="A0A857N4V0"/>
<dbReference type="EMBL" id="CP047901">
    <property type="protein sequence ID" value="QHO63265.1"/>
    <property type="molecule type" value="Genomic_DNA"/>
</dbReference>
<dbReference type="InterPro" id="IPR051319">
    <property type="entry name" value="Oligoribo/pAp-PDE_c-di-AMP_PDE"/>
</dbReference>
<dbReference type="PANTHER" id="PTHR47618:SF1">
    <property type="entry name" value="BIFUNCTIONAL OLIGORIBONUCLEASE AND PAP PHOSPHATASE NRNA"/>
    <property type="match status" value="1"/>
</dbReference>
<reference evidence="3" key="1">
    <citation type="journal article" date="2020" name="Microorganisms">
        <title>Complete Genome of a Member of a New Bacterial Lineage in the Microgenomates Group Reveals an Unusual Nucleotide Composition Disparity Between Two Strands of DNA and Limited Metabolic Potential.</title>
        <authorList>
            <person name="Kadnikov V.V."/>
            <person name="Mardanov A.V."/>
            <person name="Beletsky A.V."/>
            <person name="Karnachuk O.V."/>
            <person name="Ravin N.V."/>
        </authorList>
    </citation>
    <scope>NUCLEOTIDE SEQUENCE [LARGE SCALE GENOMIC DNA]</scope>
</reference>
<dbReference type="Proteomes" id="UP000463983">
    <property type="component" value="Chromosome"/>
</dbReference>
<sequence length="312" mass="33408">MFDPDQLNQFKTKLKDSASVLILLPPEPDVDSLSAALSLHLTLKNSGKTSTVGCSTPAKVASSHLFGINQLKTSIGNRNLVISFDYQEDSAENVSYDIDENTRKFNLRIKPKAGSAPLDTSSISYSYTGAEADLVITLNINSLEELGRLYSEEKEFLDQSTIANISLAASPSTFASMSLNSDKFSCLSELVAFLLKSVGTSPTADAATNLYGQILSVVNNFQSPKITPDTLETAAFLLRSGAQTPKSKEQLSNPTPPPFFSTPPTPPQDKSNQPQGDSVTPPLTQATSPQPVATGVPSDWTGPKIYRGSSLK</sequence>
<keyword evidence="3" id="KW-1185">Reference proteome</keyword>
<organism evidence="2 3">
    <name type="scientific">Candidatus Chazhemtobacterium aquaticus</name>
    <dbReference type="NCBI Taxonomy" id="2715735"/>
    <lineage>
        <taxon>Bacteria</taxon>
        <taxon>Candidatus Chazhemtobacteraceae</taxon>
        <taxon>Candidatus Chazhemtobacterium</taxon>
    </lineage>
</organism>
<dbReference type="SUPFAM" id="SSF64182">
    <property type="entry name" value="DHH phosphoesterases"/>
    <property type="match status" value="1"/>
</dbReference>
<accession>A0A857N4V0</accession>